<comment type="similarity">
    <text evidence="1">Belongs to the PrpD family.</text>
</comment>
<dbReference type="AlphaFoldDB" id="A0A4R3RM47"/>
<feature type="domain" description="MmgE/PrpD C-terminal" evidence="3">
    <location>
        <begin position="266"/>
        <end position="426"/>
    </location>
</feature>
<reference evidence="4 5" key="1">
    <citation type="submission" date="2019-03" db="EMBL/GenBank/DDBJ databases">
        <title>Genomic Encyclopedia of Type Strains, Phase IV (KMG-V): Genome sequencing to study the core and pangenomes of soil and plant-associated prokaryotes.</title>
        <authorList>
            <person name="Whitman W."/>
        </authorList>
    </citation>
    <scope>NUCLEOTIDE SEQUENCE [LARGE SCALE GENOMIC DNA]</scope>
    <source>
        <strain evidence="4 5">IE4868</strain>
    </source>
</reference>
<dbReference type="PANTHER" id="PTHR16943">
    <property type="entry name" value="2-METHYLCITRATE DEHYDRATASE-RELATED"/>
    <property type="match status" value="1"/>
</dbReference>
<dbReference type="Pfam" id="PF19305">
    <property type="entry name" value="MmgE_PrpD_C"/>
    <property type="match status" value="1"/>
</dbReference>
<evidence type="ECO:0000256" key="1">
    <source>
        <dbReference type="ARBA" id="ARBA00006174"/>
    </source>
</evidence>
<accession>A0A4R3RM47</accession>
<dbReference type="InterPro" id="IPR042183">
    <property type="entry name" value="MmgE/PrpD_sf_1"/>
</dbReference>
<evidence type="ECO:0000259" key="3">
    <source>
        <dbReference type="Pfam" id="PF19305"/>
    </source>
</evidence>
<dbReference type="SUPFAM" id="SSF103378">
    <property type="entry name" value="2-methylcitrate dehydratase PrpD"/>
    <property type="match status" value="1"/>
</dbReference>
<dbReference type="EMBL" id="SMBK01000019">
    <property type="protein sequence ID" value="TCU32566.1"/>
    <property type="molecule type" value="Genomic_DNA"/>
</dbReference>
<dbReference type="Pfam" id="PF03972">
    <property type="entry name" value="MmgE_PrpD_N"/>
    <property type="match status" value="1"/>
</dbReference>
<evidence type="ECO:0000313" key="4">
    <source>
        <dbReference type="EMBL" id="TCU32566.1"/>
    </source>
</evidence>
<dbReference type="InterPro" id="IPR045337">
    <property type="entry name" value="MmgE_PrpD_C"/>
</dbReference>
<dbReference type="RefSeq" id="WP_132553488.1">
    <property type="nucleotide sequence ID" value="NZ_SMBK01000019.1"/>
</dbReference>
<organism evidence="4 5">
    <name type="scientific">Rhizobium azibense</name>
    <dbReference type="NCBI Taxonomy" id="1136135"/>
    <lineage>
        <taxon>Bacteria</taxon>
        <taxon>Pseudomonadati</taxon>
        <taxon>Pseudomonadota</taxon>
        <taxon>Alphaproteobacteria</taxon>
        <taxon>Hyphomicrobiales</taxon>
        <taxon>Rhizobiaceae</taxon>
        <taxon>Rhizobium/Agrobacterium group</taxon>
        <taxon>Rhizobium</taxon>
    </lineage>
</organism>
<dbReference type="Proteomes" id="UP000295507">
    <property type="component" value="Unassembled WGS sequence"/>
</dbReference>
<dbReference type="InterPro" id="IPR045336">
    <property type="entry name" value="MmgE_PrpD_N"/>
</dbReference>
<comment type="caution">
    <text evidence="4">The sequence shown here is derived from an EMBL/GenBank/DDBJ whole genome shotgun (WGS) entry which is preliminary data.</text>
</comment>
<dbReference type="Gene3D" id="1.10.4100.10">
    <property type="entry name" value="2-methylcitrate dehydratase PrpD"/>
    <property type="match status" value="1"/>
</dbReference>
<gene>
    <name evidence="4" type="ORF">EV129_11913</name>
</gene>
<evidence type="ECO:0000313" key="5">
    <source>
        <dbReference type="Proteomes" id="UP000295507"/>
    </source>
</evidence>
<dbReference type="Gene3D" id="3.30.1330.120">
    <property type="entry name" value="2-methylcitrate dehydratase PrpD"/>
    <property type="match status" value="1"/>
</dbReference>
<dbReference type="GO" id="GO:0016829">
    <property type="term" value="F:lyase activity"/>
    <property type="evidence" value="ECO:0007669"/>
    <property type="project" value="InterPro"/>
</dbReference>
<proteinExistence type="inferred from homology"/>
<name>A0A4R3RM47_9HYPH</name>
<evidence type="ECO:0000259" key="2">
    <source>
        <dbReference type="Pfam" id="PF03972"/>
    </source>
</evidence>
<dbReference type="InterPro" id="IPR005656">
    <property type="entry name" value="MmgE_PrpD"/>
</dbReference>
<protein>
    <submittedName>
        <fullName evidence="4">2-methylcitrate dehydratase PrpD</fullName>
    </submittedName>
</protein>
<dbReference type="InterPro" id="IPR042188">
    <property type="entry name" value="MmgE/PrpD_sf_2"/>
</dbReference>
<dbReference type="PANTHER" id="PTHR16943:SF8">
    <property type="entry name" value="2-METHYLCITRATE DEHYDRATASE"/>
    <property type="match status" value="1"/>
</dbReference>
<feature type="domain" description="MmgE/PrpD N-terminal" evidence="2">
    <location>
        <begin position="7"/>
        <end position="238"/>
    </location>
</feature>
<dbReference type="InterPro" id="IPR036148">
    <property type="entry name" value="MmgE/PrpD_sf"/>
</dbReference>
<sequence>MTPSTAERIGEYITAESFSRLPPEIIHKSKLCIMDSIGCLFGARNLPVSRMIDSFFTDNHAAGPGVRLLDPGMAAFYKASLINALDFDDIYEKGHPGATVIAAALSMAAHRECSGADLLEAVVVGYEVSCRAGISLLHRTPRKTIHGHGTWQVFGATAAAAKLMRLEARQAAQAIAIAAVNAPVASVMKTVYGKNPSMAKNNFGAAAQTGISSARLAAAGFEGPLDVFEGQTGFCRMAGADECDFGKLTSGFGSTYEISKVGFKPFSCCRLIQSSVQACRDVFTMAGFDAAAGEHIKLSVTAPPIVCEPPFSTVRPKDMWAAQFSAPHAIAMAVLGVEPGPDWFAADWVRHDFAGSLQDIIDFIPRSARDLSREPHAASACLHLHDGRVLEKHVQFAEGEAANPMQESALESKFRRLMSSAVGDSASFKMLDNLQNLKNATSVQPLVSLVSGAVYAAQTHSERNLC</sequence>